<reference evidence="2" key="1">
    <citation type="submission" date="2021-01" db="EMBL/GenBank/DDBJ databases">
        <authorList>
            <person name="Corre E."/>
            <person name="Pelletier E."/>
            <person name="Niang G."/>
            <person name="Scheremetjew M."/>
            <person name="Finn R."/>
            <person name="Kale V."/>
            <person name="Holt S."/>
            <person name="Cochrane G."/>
            <person name="Meng A."/>
            <person name="Brown T."/>
            <person name="Cohen L."/>
        </authorList>
    </citation>
    <scope>NUCLEOTIDE SEQUENCE</scope>
    <source>
        <strain evidence="2">B650</strain>
    </source>
</reference>
<feature type="compositionally biased region" description="Low complexity" evidence="1">
    <location>
        <begin position="63"/>
        <end position="78"/>
    </location>
</feature>
<organism evidence="2">
    <name type="scientific">Leptocylindrus danicus</name>
    <dbReference type="NCBI Taxonomy" id="163516"/>
    <lineage>
        <taxon>Eukaryota</taxon>
        <taxon>Sar</taxon>
        <taxon>Stramenopiles</taxon>
        <taxon>Ochrophyta</taxon>
        <taxon>Bacillariophyta</taxon>
        <taxon>Coscinodiscophyceae</taxon>
        <taxon>Chaetocerotophycidae</taxon>
        <taxon>Leptocylindrales</taxon>
        <taxon>Leptocylindraceae</taxon>
        <taxon>Leptocylindrus</taxon>
    </lineage>
</organism>
<gene>
    <name evidence="2" type="ORF">LDAN0321_LOCUS8381</name>
</gene>
<protein>
    <submittedName>
        <fullName evidence="2">Uncharacterized protein</fullName>
    </submittedName>
</protein>
<dbReference type="EMBL" id="HBGY01013086">
    <property type="protein sequence ID" value="CAD9574079.1"/>
    <property type="molecule type" value="Transcribed_RNA"/>
</dbReference>
<accession>A0A7S2KFI8</accession>
<feature type="compositionally biased region" description="Low complexity" evidence="1">
    <location>
        <begin position="107"/>
        <end position="118"/>
    </location>
</feature>
<feature type="compositionally biased region" description="Basic residues" evidence="1">
    <location>
        <begin position="79"/>
        <end position="93"/>
    </location>
</feature>
<feature type="region of interest" description="Disordered" evidence="1">
    <location>
        <begin position="43"/>
        <end position="167"/>
    </location>
</feature>
<feature type="compositionally biased region" description="Pro residues" evidence="1">
    <location>
        <begin position="47"/>
        <end position="62"/>
    </location>
</feature>
<proteinExistence type="predicted"/>
<sequence length="577" mass="63578">MATAEADGELDILDIDDLFGGDEEMLFGDELALSPLFAGSEDQALVPVPPVPPLPDPQPPAPVQAAASAPASTSTSSGGRRRKSSGTRKSKSKSKAEASPNENVGRSTSSKTSSSNKSTADDRNAISSDPNSASTTTANNSKSAGGKRGSEKKSEAKPTNAYKPLPKNEDLNLTLEQMKMFFPFIPLPQEHGSRKFVKHFPKLESVHTGSKPLTKPFSRELIAELHQLVGVMADQHLYLSTHNARMDAWLQEFAPTLFFPKTNETVPATNSSAPIVNSGSNVADHATSALPDKSKGEYMVKLKLRGVQLPQSLTAIKKGFVQPPAPKIVSAPAATVPQRQKRERAVPKPAFPTIRHIKSRICTPPKVEKPPPKLVDLDEITLWQHVSSLESNINLKNVPKFLTETSTRRAHNFGLFRNKRRKLDKKVEKSFNCNKFGLFDKLTSLLVPEEGDDDDDPKAKRGRFAMKDELDVSSLSVDERTFVHLRAAKLLPDIVHLGHSELDDIIDEKIADLNEEVVSANDSLGRIRDDVIDFVSHEEMCKKKAKTNRAHILKYQQLLLKKHPNCKKSQKDAWLAW</sequence>
<evidence type="ECO:0000313" key="2">
    <source>
        <dbReference type="EMBL" id="CAD9574079.1"/>
    </source>
</evidence>
<name>A0A7S2KFI8_9STRA</name>
<feature type="compositionally biased region" description="Low complexity" evidence="1">
    <location>
        <begin position="127"/>
        <end position="144"/>
    </location>
</feature>
<dbReference type="AlphaFoldDB" id="A0A7S2KFI8"/>
<evidence type="ECO:0000256" key="1">
    <source>
        <dbReference type="SAM" id="MobiDB-lite"/>
    </source>
</evidence>